<dbReference type="InterPro" id="IPR036909">
    <property type="entry name" value="Cyt_c-like_dom_sf"/>
</dbReference>
<name>A0A370DLH3_9GAMM</name>
<proteinExistence type="predicted"/>
<keyword evidence="2 4" id="KW-0479">Metal-binding</keyword>
<keyword evidence="7" id="KW-1185">Reference proteome</keyword>
<keyword evidence="1 4" id="KW-0349">Heme</keyword>
<sequence length="563" mass="64600">MLMILFAPSQAVVFAETLITSKEIQASGERMYREGILPNGKPIQSMVSADVPVDGRMFTCVNCHQRSGLGSIEGSVITWPINGKELFTPRRRTGAWHAAKQKQGPGATQRWSLPTQYQAADARPSYTSETLAKLLREGIAPDGRILSRAMPRYQIDDSNMEILIEYLKNLSIENDPGVDEKKIRFATVITEGVSAEDKNAMLDVLKAHIDTHNIQTRPHKRRANSGPFYKTEQYGAYRQFELDIWELSGPRNTWHSQLKTYYQNAPVFAMLGGIAKGSWDPIHHFCETKKIPCIFPITDQPVISSTDWYTLYLSKGYYQEGNTTARYLRSAIKNNEITNVIQIYRKEEGKGAMLAQGFRENLTKKGMIKITEVILNEGDSIEEKLLQLPFKVQTTDTILLWLESNDMSAATKWFEKQPQPPGVLFASWKQLEGNTSVIAEKLHDKTYFTYPRDLPEDNLRKIKIVKRWLNNRKIPVTNLDIQSQMYFLGWMLPGAISHMRSEFFRDYFIENFDMMHDQDYAIPVFPRLTFGPGQRYASKGSYIVKLDKDEQQNLVKKSEWIIH</sequence>
<evidence type="ECO:0000256" key="3">
    <source>
        <dbReference type="ARBA" id="ARBA00023004"/>
    </source>
</evidence>
<dbReference type="PROSITE" id="PS51007">
    <property type="entry name" value="CYTC"/>
    <property type="match status" value="1"/>
</dbReference>
<organism evidence="6 7">
    <name type="scientific">endosymbiont of Galathealinum brachiosum</name>
    <dbReference type="NCBI Taxonomy" id="2200906"/>
    <lineage>
        <taxon>Bacteria</taxon>
        <taxon>Pseudomonadati</taxon>
        <taxon>Pseudomonadota</taxon>
        <taxon>Gammaproteobacteria</taxon>
        <taxon>sulfur-oxidizing symbionts</taxon>
    </lineage>
</organism>
<dbReference type="GO" id="GO:0009055">
    <property type="term" value="F:electron transfer activity"/>
    <property type="evidence" value="ECO:0007669"/>
    <property type="project" value="InterPro"/>
</dbReference>
<dbReference type="Gene3D" id="3.40.50.2300">
    <property type="match status" value="2"/>
</dbReference>
<evidence type="ECO:0000256" key="2">
    <source>
        <dbReference type="ARBA" id="ARBA00022723"/>
    </source>
</evidence>
<dbReference type="AlphaFoldDB" id="A0A370DLH3"/>
<comment type="caution">
    <text evidence="6">The sequence shown here is derived from an EMBL/GenBank/DDBJ whole genome shotgun (WGS) entry which is preliminary data.</text>
</comment>
<dbReference type="SUPFAM" id="SSF53822">
    <property type="entry name" value="Periplasmic binding protein-like I"/>
    <property type="match status" value="1"/>
</dbReference>
<evidence type="ECO:0000259" key="5">
    <source>
        <dbReference type="PROSITE" id="PS51007"/>
    </source>
</evidence>
<dbReference type="InterPro" id="IPR028082">
    <property type="entry name" value="Peripla_BP_I"/>
</dbReference>
<dbReference type="SUPFAM" id="SSF46626">
    <property type="entry name" value="Cytochrome c"/>
    <property type="match status" value="1"/>
</dbReference>
<dbReference type="GO" id="GO:0020037">
    <property type="term" value="F:heme binding"/>
    <property type="evidence" value="ECO:0007669"/>
    <property type="project" value="InterPro"/>
</dbReference>
<evidence type="ECO:0000256" key="4">
    <source>
        <dbReference type="PROSITE-ProRule" id="PRU00433"/>
    </source>
</evidence>
<keyword evidence="3 4" id="KW-0408">Iron</keyword>
<evidence type="ECO:0000313" key="7">
    <source>
        <dbReference type="Proteomes" id="UP000254266"/>
    </source>
</evidence>
<reference evidence="6 7" key="1">
    <citation type="journal article" date="2018" name="ISME J.">
        <title>Endosymbiont genomes yield clues of tubeworm success.</title>
        <authorList>
            <person name="Li Y."/>
            <person name="Liles M.R."/>
            <person name="Halanych K.M."/>
        </authorList>
    </citation>
    <scope>NUCLEOTIDE SEQUENCE [LARGE SCALE GENOMIC DNA]</scope>
    <source>
        <strain evidence="6">A1464</strain>
    </source>
</reference>
<protein>
    <submittedName>
        <fullName evidence="6">Amino acid ABC transporter substrate-binding protein</fullName>
    </submittedName>
</protein>
<gene>
    <name evidence="6" type="ORF">DIZ80_02085</name>
</gene>
<evidence type="ECO:0000256" key="1">
    <source>
        <dbReference type="ARBA" id="ARBA00022617"/>
    </source>
</evidence>
<dbReference type="GO" id="GO:0046872">
    <property type="term" value="F:metal ion binding"/>
    <property type="evidence" value="ECO:0007669"/>
    <property type="project" value="UniProtKB-KW"/>
</dbReference>
<dbReference type="InterPro" id="IPR009056">
    <property type="entry name" value="Cyt_c-like_dom"/>
</dbReference>
<dbReference type="Proteomes" id="UP000254266">
    <property type="component" value="Unassembled WGS sequence"/>
</dbReference>
<evidence type="ECO:0000313" key="6">
    <source>
        <dbReference type="EMBL" id="RDH85738.1"/>
    </source>
</evidence>
<feature type="domain" description="Cytochrome c" evidence="5">
    <location>
        <begin position="23"/>
        <end position="171"/>
    </location>
</feature>
<dbReference type="EMBL" id="QFXC01000003">
    <property type="protein sequence ID" value="RDH85738.1"/>
    <property type="molecule type" value="Genomic_DNA"/>
</dbReference>
<accession>A0A370DLH3</accession>